<dbReference type="Pfam" id="PF00226">
    <property type="entry name" value="DnaJ"/>
    <property type="match status" value="1"/>
</dbReference>
<dbReference type="Pfam" id="PF05099">
    <property type="entry name" value="TerB"/>
    <property type="match status" value="1"/>
</dbReference>
<dbReference type="SUPFAM" id="SSF46565">
    <property type="entry name" value="Chaperone J-domain"/>
    <property type="match status" value="1"/>
</dbReference>
<sequence>MYWPLTLLCGLAGALLGGWPGALLGALLGQALDRQLAIRGWRDLQARIRPPLRFEEVLFLCLGHLAKASGRVRQEHLQLARDLMGQYRLDEAACRQAMHDFNRGKQPNAPITAALRRLMRQDPAMAVELLDSCWRMALVGGSLSAEQQRLLNDWAQLAGLAKPEQQRMHQRHRPRSAQARAPVAERDLLAEAAALLQVSLDDDEASIRRAYRRQLSRHHPDKLQQQGASAEQVAGAGERIRAIQEAWERLRRYRGFR</sequence>
<dbReference type="InterPro" id="IPR007791">
    <property type="entry name" value="DjlA_N"/>
</dbReference>
<reference evidence="5" key="1">
    <citation type="submission" date="2016-10" db="EMBL/GenBank/DDBJ databases">
        <authorList>
            <person name="Varghese N."/>
            <person name="Submissions S."/>
        </authorList>
    </citation>
    <scope>NUCLEOTIDE SEQUENCE [LARGE SCALE GENOMIC DNA]</scope>
    <source>
        <strain evidence="5">DSM 24213</strain>
    </source>
</reference>
<dbReference type="Gene3D" id="1.10.287.110">
    <property type="entry name" value="DnaJ domain"/>
    <property type="match status" value="1"/>
</dbReference>
<protein>
    <submittedName>
        <fullName evidence="4">DnaJ like chaperone protein</fullName>
    </submittedName>
</protein>
<name>A0A1I4PC26_9GAMM</name>
<accession>A0A1I4PC26</accession>
<dbReference type="OrthoDB" id="9782583at2"/>
<dbReference type="Gene3D" id="1.10.3680.10">
    <property type="entry name" value="TerB-like"/>
    <property type="match status" value="1"/>
</dbReference>
<dbReference type="RefSeq" id="WP_093472746.1">
    <property type="nucleotide sequence ID" value="NZ_FOUI01000002.1"/>
</dbReference>
<dbReference type="InterPro" id="IPR001623">
    <property type="entry name" value="DnaJ_domain"/>
</dbReference>
<dbReference type="InterPro" id="IPR036869">
    <property type="entry name" value="J_dom_sf"/>
</dbReference>
<proteinExistence type="predicted"/>
<dbReference type="Proteomes" id="UP000243629">
    <property type="component" value="Unassembled WGS sequence"/>
</dbReference>
<dbReference type="PROSITE" id="PS50076">
    <property type="entry name" value="DNAJ_2"/>
    <property type="match status" value="1"/>
</dbReference>
<evidence type="ECO:0000256" key="2">
    <source>
        <dbReference type="SAM" id="MobiDB-lite"/>
    </source>
</evidence>
<dbReference type="STRING" id="1720063.SAMN05216217_102232"/>
<evidence type="ECO:0000313" key="4">
    <source>
        <dbReference type="EMBL" id="SFM25165.1"/>
    </source>
</evidence>
<keyword evidence="1" id="KW-0143">Chaperone</keyword>
<evidence type="ECO:0000256" key="1">
    <source>
        <dbReference type="ARBA" id="ARBA00023186"/>
    </source>
</evidence>
<dbReference type="SUPFAM" id="SSF158682">
    <property type="entry name" value="TerB-like"/>
    <property type="match status" value="1"/>
</dbReference>
<feature type="region of interest" description="Disordered" evidence="2">
    <location>
        <begin position="215"/>
        <end position="235"/>
    </location>
</feature>
<feature type="domain" description="J" evidence="3">
    <location>
        <begin position="191"/>
        <end position="257"/>
    </location>
</feature>
<dbReference type="SMART" id="SM00271">
    <property type="entry name" value="DnaJ"/>
    <property type="match status" value="1"/>
</dbReference>
<gene>
    <name evidence="4" type="ORF">SAMN05216217_102232</name>
</gene>
<organism evidence="4 5">
    <name type="scientific">Halopseudomonas yangmingensis</name>
    <dbReference type="NCBI Taxonomy" id="1720063"/>
    <lineage>
        <taxon>Bacteria</taxon>
        <taxon>Pseudomonadati</taxon>
        <taxon>Pseudomonadota</taxon>
        <taxon>Gammaproteobacteria</taxon>
        <taxon>Pseudomonadales</taxon>
        <taxon>Pseudomonadaceae</taxon>
        <taxon>Halopseudomonas</taxon>
    </lineage>
</organism>
<evidence type="ECO:0000313" key="5">
    <source>
        <dbReference type="Proteomes" id="UP000243629"/>
    </source>
</evidence>
<keyword evidence="5" id="KW-1185">Reference proteome</keyword>
<dbReference type="AlphaFoldDB" id="A0A1I4PC26"/>
<dbReference type="InterPro" id="IPR029024">
    <property type="entry name" value="TerB-like"/>
</dbReference>
<dbReference type="EMBL" id="FOUI01000002">
    <property type="protein sequence ID" value="SFM25165.1"/>
    <property type="molecule type" value="Genomic_DNA"/>
</dbReference>
<evidence type="ECO:0000259" key="3">
    <source>
        <dbReference type="PROSITE" id="PS50076"/>
    </source>
</evidence>
<dbReference type="CDD" id="cd06257">
    <property type="entry name" value="DnaJ"/>
    <property type="match status" value="1"/>
</dbReference>